<feature type="transmembrane region" description="Helical" evidence="1">
    <location>
        <begin position="7"/>
        <end position="29"/>
    </location>
</feature>
<feature type="transmembrane region" description="Helical" evidence="1">
    <location>
        <begin position="85"/>
        <end position="106"/>
    </location>
</feature>
<dbReference type="EMBL" id="BAAALF010000033">
    <property type="protein sequence ID" value="GAA1233339.1"/>
    <property type="molecule type" value="Genomic_DNA"/>
</dbReference>
<reference evidence="2 3" key="1">
    <citation type="journal article" date="2019" name="Int. J. Syst. Evol. Microbiol.">
        <title>The Global Catalogue of Microorganisms (GCM) 10K type strain sequencing project: providing services to taxonomists for standard genome sequencing and annotation.</title>
        <authorList>
            <consortium name="The Broad Institute Genomics Platform"/>
            <consortium name="The Broad Institute Genome Sequencing Center for Infectious Disease"/>
            <person name="Wu L."/>
            <person name="Ma J."/>
        </authorList>
    </citation>
    <scope>NUCLEOTIDE SEQUENCE [LARGE SCALE GENOMIC DNA]</scope>
    <source>
        <strain evidence="2 3">JCM 13004</strain>
    </source>
</reference>
<dbReference type="Proteomes" id="UP001500037">
    <property type="component" value="Unassembled WGS sequence"/>
</dbReference>
<keyword evidence="1" id="KW-0472">Membrane</keyword>
<evidence type="ECO:0008006" key="4">
    <source>
        <dbReference type="Google" id="ProtNLM"/>
    </source>
</evidence>
<keyword evidence="3" id="KW-1185">Reference proteome</keyword>
<evidence type="ECO:0000313" key="3">
    <source>
        <dbReference type="Proteomes" id="UP001500037"/>
    </source>
</evidence>
<dbReference type="Pfam" id="PF14329">
    <property type="entry name" value="DUF4386"/>
    <property type="match status" value="1"/>
</dbReference>
<proteinExistence type="predicted"/>
<keyword evidence="1" id="KW-1133">Transmembrane helix</keyword>
<dbReference type="RefSeq" id="WP_344441431.1">
    <property type="nucleotide sequence ID" value="NZ_BAAALF010000033.1"/>
</dbReference>
<evidence type="ECO:0000256" key="1">
    <source>
        <dbReference type="SAM" id="Phobius"/>
    </source>
</evidence>
<gene>
    <name evidence="2" type="ORF">GCM10009665_24530</name>
</gene>
<organism evidence="2 3">
    <name type="scientific">Kitasatospora nipponensis</name>
    <dbReference type="NCBI Taxonomy" id="258049"/>
    <lineage>
        <taxon>Bacteria</taxon>
        <taxon>Bacillati</taxon>
        <taxon>Actinomycetota</taxon>
        <taxon>Actinomycetes</taxon>
        <taxon>Kitasatosporales</taxon>
        <taxon>Streptomycetaceae</taxon>
        <taxon>Kitasatospora</taxon>
    </lineage>
</organism>
<sequence length="240" mass="24947">MAARRTTATLAGVFYLVTHVTSIAALALYSPVLNGPDYVLSTGPDTQVLLGAFLEVLLALSIVGTAVTLFPVVRRQHEGLALGYVALRTLEAAVITVGIVSLLAVVTLRQHLAGVAGTDTAALVIVGKALVAVHDWTFLLGPNFVLGANTVLMAALMHRSRLVPRFIAVLGLVGGSLIFASAIAELFGLYRQISVWGSLTAVPVFAWELAFAGWLIVRGFRPAAGAPATVALAGPAGERA</sequence>
<feature type="transmembrane region" description="Helical" evidence="1">
    <location>
        <begin position="49"/>
        <end position="73"/>
    </location>
</feature>
<comment type="caution">
    <text evidence="2">The sequence shown here is derived from an EMBL/GenBank/DDBJ whole genome shotgun (WGS) entry which is preliminary data.</text>
</comment>
<accession>A0ABN1W8D3</accession>
<feature type="transmembrane region" description="Helical" evidence="1">
    <location>
        <begin position="196"/>
        <end position="217"/>
    </location>
</feature>
<keyword evidence="1" id="KW-0812">Transmembrane</keyword>
<protein>
    <recommendedName>
        <fullName evidence="4">DUF4386 domain-containing protein</fullName>
    </recommendedName>
</protein>
<feature type="transmembrane region" description="Helical" evidence="1">
    <location>
        <begin position="136"/>
        <end position="156"/>
    </location>
</feature>
<name>A0ABN1W8D3_9ACTN</name>
<feature type="transmembrane region" description="Helical" evidence="1">
    <location>
        <begin position="168"/>
        <end position="190"/>
    </location>
</feature>
<evidence type="ECO:0000313" key="2">
    <source>
        <dbReference type="EMBL" id="GAA1233339.1"/>
    </source>
</evidence>
<dbReference type="InterPro" id="IPR025495">
    <property type="entry name" value="DUF4386"/>
</dbReference>